<dbReference type="EMBL" id="JANAFB010000008">
    <property type="protein sequence ID" value="MCP3425343.1"/>
    <property type="molecule type" value="Genomic_DNA"/>
</dbReference>
<gene>
    <name evidence="2" type="ORF">NBM05_04735</name>
</gene>
<dbReference type="AlphaFoldDB" id="A0A9X2HI79"/>
<dbReference type="InterPro" id="IPR036188">
    <property type="entry name" value="FAD/NAD-bd_sf"/>
</dbReference>
<dbReference type="PANTHER" id="PTHR40254:SF1">
    <property type="entry name" value="BLR0577 PROTEIN"/>
    <property type="match status" value="1"/>
</dbReference>
<accession>A0A9X2HI79</accession>
<dbReference type="RefSeq" id="WP_254165488.1">
    <property type="nucleotide sequence ID" value="NZ_JANAFB010000008.1"/>
</dbReference>
<evidence type="ECO:0000259" key="1">
    <source>
        <dbReference type="Pfam" id="PF13454"/>
    </source>
</evidence>
<name>A0A9X2HI79_9MICC</name>
<organism evidence="2 3">
    <name type="scientific">Rothia santali</name>
    <dbReference type="NCBI Taxonomy" id="2949643"/>
    <lineage>
        <taxon>Bacteria</taxon>
        <taxon>Bacillati</taxon>
        <taxon>Actinomycetota</taxon>
        <taxon>Actinomycetes</taxon>
        <taxon>Micrococcales</taxon>
        <taxon>Micrococcaceae</taxon>
        <taxon>Rothia</taxon>
    </lineage>
</organism>
<dbReference type="Gene3D" id="3.50.50.60">
    <property type="entry name" value="FAD/NAD(P)-binding domain"/>
    <property type="match status" value="1"/>
</dbReference>
<dbReference type="Pfam" id="PF13454">
    <property type="entry name" value="NAD_binding_9"/>
    <property type="match status" value="1"/>
</dbReference>
<proteinExistence type="predicted"/>
<evidence type="ECO:0000313" key="2">
    <source>
        <dbReference type="EMBL" id="MCP3425343.1"/>
    </source>
</evidence>
<comment type="caution">
    <text evidence="2">The sequence shown here is derived from an EMBL/GenBank/DDBJ whole genome shotgun (WGS) entry which is preliminary data.</text>
</comment>
<sequence>MGRTQHIVIIGGGPRGLSVLERLAAHAAAEPGRGVDAHVVDPFPPGPGHVWRTDQSRHFLMNTPSFFPTAVPTDATLATVPAGSGFPPPIPALRDLSFDRWRAEVAADPASSLVGLSDEDREELGALTGSGFPSRKIYGTYLSDVYVRLRTGAPASLNVTYHPQEAIRVSPAEEESSRRYHVELGDGVVLSADAVVLALGHTDATLHDDQRDLMEFAAAWNLGYWPPAVPADVHWDDLPAGRRLLVRGMGLNFHDVLARLTEGRGGSFEADAERPHRVVYRPSGREPEIWVASRRGTPYRAKAVLDSYYPPSVENRFFTRELVDRIRSRAEEEGRAIDFETEYWPLMRRDAQWNYYKTLVRVTPEVVSGDARQFLREVDAVMQDTDHVSWWTRLERLTTERVEPQLILRPERLTRPFGGQSFQSHEEYAAAVVHLLDRDVEASFAGEDSPLKMAIGSLNQGRALAKYAVQDHGVSGESWMRGLERTFASLVDGLASGPPVLRIQQMAALARAGVLRFLGPDPVFGPDETEGTFVASSPWVRDEPVHADSLVEALAPANDVRISTSPLIRRLFEDGYARPWQLSLGDSAAPAPGRGFEVTESPYRLIGPTGEAARHVYVLGLQLSSAQWGTAIAAQADADLRYGAQTLLNADDVVADVLGGRA</sequence>
<reference evidence="2" key="1">
    <citation type="submission" date="2022-06" db="EMBL/GenBank/DDBJ databases">
        <title>Rothia sp. isolated from sandalwood seedling.</title>
        <authorList>
            <person name="Tuikhar N."/>
            <person name="Kirdat K."/>
            <person name="Thorat V."/>
            <person name="Swetha P."/>
            <person name="Padma S."/>
            <person name="Sundararaj R."/>
            <person name="Yadav A."/>
        </authorList>
    </citation>
    <scope>NUCLEOTIDE SEQUENCE</scope>
    <source>
        <strain evidence="2">AR01</strain>
    </source>
</reference>
<dbReference type="PANTHER" id="PTHR40254">
    <property type="entry name" value="BLR0577 PROTEIN"/>
    <property type="match status" value="1"/>
</dbReference>
<dbReference type="Proteomes" id="UP001139502">
    <property type="component" value="Unassembled WGS sequence"/>
</dbReference>
<dbReference type="InterPro" id="IPR052189">
    <property type="entry name" value="L-asp_N-monooxygenase_NS-form"/>
</dbReference>
<dbReference type="SUPFAM" id="SSF51905">
    <property type="entry name" value="FAD/NAD(P)-binding domain"/>
    <property type="match status" value="1"/>
</dbReference>
<keyword evidence="3" id="KW-1185">Reference proteome</keyword>
<protein>
    <submittedName>
        <fullName evidence="2">FAD/NAD(P)-binding protein</fullName>
    </submittedName>
</protein>
<feature type="domain" description="FAD-dependent urate hydroxylase HpyO/Asp monooxygenase CreE-like FAD/NAD(P)-binding" evidence="1">
    <location>
        <begin position="8"/>
        <end position="201"/>
    </location>
</feature>
<evidence type="ECO:0000313" key="3">
    <source>
        <dbReference type="Proteomes" id="UP001139502"/>
    </source>
</evidence>
<dbReference type="InterPro" id="IPR038732">
    <property type="entry name" value="HpyO/CreE_NAD-binding"/>
</dbReference>